<evidence type="ECO:0000256" key="1">
    <source>
        <dbReference type="ARBA" id="ARBA00000900"/>
    </source>
</evidence>
<dbReference type="GO" id="GO:0000151">
    <property type="term" value="C:ubiquitin ligase complex"/>
    <property type="evidence" value="ECO:0007669"/>
    <property type="project" value="InterPro"/>
</dbReference>
<evidence type="ECO:0000256" key="8">
    <source>
        <dbReference type="ARBA" id="ARBA00022786"/>
    </source>
</evidence>
<dbReference type="GO" id="GO:0000209">
    <property type="term" value="P:protein polyubiquitination"/>
    <property type="evidence" value="ECO:0007669"/>
    <property type="project" value="TreeGrafter"/>
</dbReference>
<dbReference type="EMBL" id="MU003701">
    <property type="protein sequence ID" value="KAF2809602.1"/>
    <property type="molecule type" value="Genomic_DNA"/>
</dbReference>
<feature type="compositionally biased region" description="Low complexity" evidence="12">
    <location>
        <begin position="18"/>
        <end position="34"/>
    </location>
</feature>
<dbReference type="UniPathway" id="UPA00143"/>
<dbReference type="GO" id="GO:0003755">
    <property type="term" value="F:peptidyl-prolyl cis-trans isomerase activity"/>
    <property type="evidence" value="ECO:0007669"/>
    <property type="project" value="UniProtKB-KW"/>
</dbReference>
<evidence type="ECO:0000256" key="10">
    <source>
        <dbReference type="ARBA" id="ARBA00023242"/>
    </source>
</evidence>
<keyword evidence="10" id="KW-0539">Nucleus</keyword>
<dbReference type="Pfam" id="PF04564">
    <property type="entry name" value="U-box"/>
    <property type="match status" value="1"/>
</dbReference>
<dbReference type="CDD" id="cd16657">
    <property type="entry name" value="RING-Ubox_UBE4A"/>
    <property type="match status" value="1"/>
</dbReference>
<feature type="compositionally biased region" description="Basic and acidic residues" evidence="12">
    <location>
        <begin position="1050"/>
        <end position="1063"/>
    </location>
</feature>
<dbReference type="SUPFAM" id="SSF57850">
    <property type="entry name" value="RING/U-box"/>
    <property type="match status" value="1"/>
</dbReference>
<evidence type="ECO:0000256" key="4">
    <source>
        <dbReference type="ARBA" id="ARBA00004906"/>
    </source>
</evidence>
<dbReference type="GO" id="GO:0034450">
    <property type="term" value="F:ubiquitin-ubiquitin ligase activity"/>
    <property type="evidence" value="ECO:0007669"/>
    <property type="project" value="InterPro"/>
</dbReference>
<feature type="compositionally biased region" description="Polar residues" evidence="12">
    <location>
        <begin position="35"/>
        <end position="44"/>
    </location>
</feature>
<evidence type="ECO:0000256" key="9">
    <source>
        <dbReference type="ARBA" id="ARBA00023110"/>
    </source>
</evidence>
<dbReference type="GO" id="GO:0005634">
    <property type="term" value="C:nucleus"/>
    <property type="evidence" value="ECO:0007669"/>
    <property type="project" value="UniProtKB-SubCell"/>
</dbReference>
<keyword evidence="9" id="KW-0697">Rotamase</keyword>
<feature type="region of interest" description="Disordered" evidence="12">
    <location>
        <begin position="1050"/>
        <end position="1071"/>
    </location>
</feature>
<evidence type="ECO:0000313" key="16">
    <source>
        <dbReference type="RefSeq" id="XP_033576566.1"/>
    </source>
</evidence>
<feature type="region of interest" description="Disordered" evidence="12">
    <location>
        <begin position="1"/>
        <end position="111"/>
    </location>
</feature>
<gene>
    <name evidence="14 16" type="ORF">BDZ99DRAFT_388781</name>
</gene>
<comment type="similarity">
    <text evidence="5">Belongs to the ubiquitin conjugation factor E4 family.</text>
</comment>
<dbReference type="GO" id="GO:0006511">
    <property type="term" value="P:ubiquitin-dependent protein catabolic process"/>
    <property type="evidence" value="ECO:0007669"/>
    <property type="project" value="InterPro"/>
</dbReference>
<keyword evidence="11" id="KW-0175">Coiled coil</keyword>
<organism evidence="14">
    <name type="scientific">Mytilinidion resinicola</name>
    <dbReference type="NCBI Taxonomy" id="574789"/>
    <lineage>
        <taxon>Eukaryota</taxon>
        <taxon>Fungi</taxon>
        <taxon>Dikarya</taxon>
        <taxon>Ascomycota</taxon>
        <taxon>Pezizomycotina</taxon>
        <taxon>Dothideomycetes</taxon>
        <taxon>Pleosporomycetidae</taxon>
        <taxon>Mytilinidiales</taxon>
        <taxon>Mytilinidiaceae</taxon>
        <taxon>Mytilinidion</taxon>
    </lineage>
</organism>
<dbReference type="GO" id="GO:0036503">
    <property type="term" value="P:ERAD pathway"/>
    <property type="evidence" value="ECO:0007669"/>
    <property type="project" value="InterPro"/>
</dbReference>
<evidence type="ECO:0000256" key="2">
    <source>
        <dbReference type="ARBA" id="ARBA00004123"/>
    </source>
</evidence>
<feature type="coiled-coil region" evidence="11">
    <location>
        <begin position="800"/>
        <end position="835"/>
    </location>
</feature>
<evidence type="ECO:0000256" key="7">
    <source>
        <dbReference type="ARBA" id="ARBA00022679"/>
    </source>
</evidence>
<feature type="compositionally biased region" description="Pro residues" evidence="12">
    <location>
        <begin position="53"/>
        <end position="63"/>
    </location>
</feature>
<dbReference type="GeneID" id="54456490"/>
<dbReference type="PROSITE" id="PS51698">
    <property type="entry name" value="U_BOX"/>
    <property type="match status" value="1"/>
</dbReference>
<comment type="subcellular location">
    <subcellularLocation>
        <location evidence="3">Cytoplasm</location>
    </subcellularLocation>
    <subcellularLocation>
        <location evidence="2">Nucleus</location>
    </subcellularLocation>
</comment>
<keyword evidence="9" id="KW-0413">Isomerase</keyword>
<reference evidence="16" key="3">
    <citation type="submission" date="2025-04" db="UniProtKB">
        <authorList>
            <consortium name="RefSeq"/>
        </authorList>
    </citation>
    <scope>IDENTIFICATION</scope>
    <source>
        <strain evidence="16">CBS 304.34</strain>
    </source>
</reference>
<dbReference type="InterPro" id="IPR045132">
    <property type="entry name" value="UBE4"/>
</dbReference>
<sequence length="1071" mass="121207">MGDSMSDADKIRMKRLAKLGGPPAASGSSSTTPLQENSPNTPSTPKLDESAAAPPPEQSPAPSNPFSQLGIKPDSKPRINIKRKASPPQMGDGTSDTRPNPPPQPGVWEDRTLSSIFRLTLDPSTTKDLHGHRLLYVNSVRKDLEEEDGGQVQLRTDVLDQAIVEAASSLPDGKPLDYLLGCWKRVSKLYRGMRGGNKEDPRFKVLKEARRICFSYCIFAATMPEEMFGQEPPSENVLAQHLLVDAENDRGICHDFLNEAVSRFDEDESVKEALVAAMEALSQQLAKLSMNDNTKPYMLAMRNFVRYQPLLVAMTESPMFLPPDLPPEAIETSTLLGPFFRLSPMQAEVALNYFTGSQTRDKAYVANSQNALRMTLAAHQDELLDIANCFIKTKESREKILDWLALIVNENHKRRAIQVDQKTVSSDGFMVNITVILDRLCEPFMDATFSKIDRIDVDYLRRKPRVLIEDETKINADQHESDEFYSNVATGTNNFITEIFFLTVAAHHYGTEAVNTKLGQLQKDVKWMEKQLEKFELERHKFSQNPTQLALYEAHVKKLKTALEKGQCTILATQGVLFDELAQSRSMQFMRYVIVWLLRMVSPGSNFPKKALSLPLNANQPEVFKCLPEYFLEDVVDNFKFITRNIPHIITSTQCDELVKVCITFLRSSEYIKNPYLKSGLITILFHGVWPVRGRAKGVLGDVLYGSDFATDHLLHALMKFYIECESTGAHTQFFDKFNIRYEIFQVIKCVWPNTIYRDNLATEARVNLDFFVRFVNLLLNDVTFVLDESFTAFKQIHDLHKELKARDSMEETVRQEKEEALASAQSKAKSYMQLTNETVSMLKLFTEALSDSFTKSEIVQRLADMLDYNLDALVGPKSSNLKVENGVEYGWDPKNMLSEIADVYLNLQKKENFQKAVARDGRSYRPQIFTNALSIMQKHALKSAEQLKEWEHLATVIQNTKEAEDQEELDFGEVPDEYTDPLLASLMEDPVILPTSKVTIDRSTIQSHLLSDPNDPFNRSPLKIEDVIPNEELKAQINAWKTQKRAEAKAARESALSEKVDGGEPMDTSG</sequence>
<feature type="domain" description="U-box" evidence="13">
    <location>
        <begin position="974"/>
        <end position="1048"/>
    </location>
</feature>
<dbReference type="Pfam" id="PF10408">
    <property type="entry name" value="Ufd2P_core"/>
    <property type="match status" value="1"/>
</dbReference>
<dbReference type="FunFam" id="3.30.40.10:FF:000055">
    <property type="entry name" value="Ubiquitin conjugation factor e4 a"/>
    <property type="match status" value="1"/>
</dbReference>
<keyword evidence="8" id="KW-0833">Ubl conjugation pathway</keyword>
<dbReference type="Proteomes" id="UP000504636">
    <property type="component" value="Unplaced"/>
</dbReference>
<keyword evidence="7" id="KW-0808">Transferase</keyword>
<evidence type="ECO:0000256" key="11">
    <source>
        <dbReference type="SAM" id="Coils"/>
    </source>
</evidence>
<dbReference type="OrthoDB" id="20295at2759"/>
<accession>A0A6A6YL49</accession>
<evidence type="ECO:0000313" key="14">
    <source>
        <dbReference type="EMBL" id="KAF2809602.1"/>
    </source>
</evidence>
<dbReference type="Gene3D" id="3.30.40.10">
    <property type="entry name" value="Zinc/RING finger domain, C3HC4 (zinc finger)"/>
    <property type="match status" value="1"/>
</dbReference>
<proteinExistence type="inferred from homology"/>
<dbReference type="InterPro" id="IPR019474">
    <property type="entry name" value="Ub_conjug_fac_E4_core"/>
</dbReference>
<dbReference type="RefSeq" id="XP_033576566.1">
    <property type="nucleotide sequence ID" value="XM_033715597.1"/>
</dbReference>
<evidence type="ECO:0000256" key="6">
    <source>
        <dbReference type="ARBA" id="ARBA00022490"/>
    </source>
</evidence>
<reference evidence="14 16" key="1">
    <citation type="journal article" date="2020" name="Stud. Mycol.">
        <title>101 Dothideomycetes genomes: a test case for predicting lifestyles and emergence of pathogens.</title>
        <authorList>
            <person name="Haridas S."/>
            <person name="Albert R."/>
            <person name="Binder M."/>
            <person name="Bloem J."/>
            <person name="Labutti K."/>
            <person name="Salamov A."/>
            <person name="Andreopoulos B."/>
            <person name="Baker S."/>
            <person name="Barry K."/>
            <person name="Bills G."/>
            <person name="Bluhm B."/>
            <person name="Cannon C."/>
            <person name="Castanera R."/>
            <person name="Culley D."/>
            <person name="Daum C."/>
            <person name="Ezra D."/>
            <person name="Gonzalez J."/>
            <person name="Henrissat B."/>
            <person name="Kuo A."/>
            <person name="Liang C."/>
            <person name="Lipzen A."/>
            <person name="Lutzoni F."/>
            <person name="Magnuson J."/>
            <person name="Mondo S."/>
            <person name="Nolan M."/>
            <person name="Ohm R."/>
            <person name="Pangilinan J."/>
            <person name="Park H.-J."/>
            <person name="Ramirez L."/>
            <person name="Alfaro M."/>
            <person name="Sun H."/>
            <person name="Tritt A."/>
            <person name="Yoshinaga Y."/>
            <person name="Zwiers L.-H."/>
            <person name="Turgeon B."/>
            <person name="Goodwin S."/>
            <person name="Spatafora J."/>
            <person name="Crous P."/>
            <person name="Grigoriev I."/>
        </authorList>
    </citation>
    <scope>NUCLEOTIDE SEQUENCE</scope>
    <source>
        <strain evidence="14 16">CBS 304.34</strain>
    </source>
</reference>
<reference evidence="16" key="2">
    <citation type="submission" date="2020-04" db="EMBL/GenBank/DDBJ databases">
        <authorList>
            <consortium name="NCBI Genome Project"/>
        </authorList>
    </citation>
    <scope>NUCLEOTIDE SEQUENCE</scope>
    <source>
        <strain evidence="16">CBS 304.34</strain>
    </source>
</reference>
<comment type="pathway">
    <text evidence="4">Protein modification; protein ubiquitination.</text>
</comment>
<keyword evidence="6" id="KW-0963">Cytoplasm</keyword>
<dbReference type="PANTHER" id="PTHR13931">
    <property type="entry name" value="UBIQUITINATION FACTOR E4"/>
    <property type="match status" value="1"/>
</dbReference>
<evidence type="ECO:0000256" key="12">
    <source>
        <dbReference type="SAM" id="MobiDB-lite"/>
    </source>
</evidence>
<protein>
    <submittedName>
        <fullName evidence="14 16">Ubiquitin conjugation factor E4</fullName>
    </submittedName>
</protein>
<dbReference type="GO" id="GO:0005737">
    <property type="term" value="C:cytoplasm"/>
    <property type="evidence" value="ECO:0007669"/>
    <property type="project" value="UniProtKB-SubCell"/>
</dbReference>
<evidence type="ECO:0000313" key="15">
    <source>
        <dbReference type="Proteomes" id="UP000504636"/>
    </source>
</evidence>
<comment type="catalytic activity">
    <reaction evidence="1">
        <text>S-ubiquitinyl-[E2 ubiquitin-conjugating enzyme]-L-cysteine + [acceptor protein]-L-lysine = [E2 ubiquitin-conjugating enzyme]-L-cysteine + N(6)-ubiquitinyl-[acceptor protein]-L-lysine.</text>
        <dbReference type="EC" id="2.3.2.27"/>
    </reaction>
</comment>
<dbReference type="PANTHER" id="PTHR13931:SF2">
    <property type="entry name" value="UBIQUITIN CONJUGATION FACTOR E4 B"/>
    <property type="match status" value="1"/>
</dbReference>
<dbReference type="InterPro" id="IPR003613">
    <property type="entry name" value="Ubox_domain"/>
</dbReference>
<name>A0A6A6YL49_9PEZI</name>
<evidence type="ECO:0000256" key="3">
    <source>
        <dbReference type="ARBA" id="ARBA00004496"/>
    </source>
</evidence>
<dbReference type="InterPro" id="IPR013083">
    <property type="entry name" value="Znf_RING/FYVE/PHD"/>
</dbReference>
<evidence type="ECO:0000259" key="13">
    <source>
        <dbReference type="PROSITE" id="PS51698"/>
    </source>
</evidence>
<dbReference type="SMART" id="SM00504">
    <property type="entry name" value="Ubox"/>
    <property type="match status" value="1"/>
</dbReference>
<keyword evidence="15" id="KW-1185">Reference proteome</keyword>
<dbReference type="AlphaFoldDB" id="A0A6A6YL49"/>
<evidence type="ECO:0000256" key="5">
    <source>
        <dbReference type="ARBA" id="ARBA00007434"/>
    </source>
</evidence>